<dbReference type="AlphaFoldDB" id="A0A830HDP2"/>
<dbReference type="Proteomes" id="UP000660262">
    <property type="component" value="Unassembled WGS sequence"/>
</dbReference>
<sequence length="219" mass="21963">MGCGASTATSTARNARRDGRARRVSAAPKTHTLSPAHASTATANHVQNGSRLELRRARAAPDDATSSGGGGGGGGDGAGEGGGGDGVGVAHVALVHTPPSTTVVKALGLIRPTDAWVVPAQRAESSDADTHTKPAPTARRETVTDGDIGGMETAAEGYTVVVPRLASPPSSPRHRAELSARARDLLADLSDDDDDDDDDMAAAAALARLIVQEGVAPGA</sequence>
<gene>
    <name evidence="2" type="ORF">PPROV_000392600</name>
</gene>
<evidence type="ECO:0000313" key="2">
    <source>
        <dbReference type="EMBL" id="GHP05174.1"/>
    </source>
</evidence>
<evidence type="ECO:0000313" key="3">
    <source>
        <dbReference type="Proteomes" id="UP000660262"/>
    </source>
</evidence>
<dbReference type="EMBL" id="BNJQ01000009">
    <property type="protein sequence ID" value="GHP05174.1"/>
    <property type="molecule type" value="Genomic_DNA"/>
</dbReference>
<protein>
    <submittedName>
        <fullName evidence="2">Uncharacterized protein</fullName>
    </submittedName>
</protein>
<proteinExistence type="predicted"/>
<feature type="compositionally biased region" description="Basic and acidic residues" evidence="1">
    <location>
        <begin position="52"/>
        <end position="61"/>
    </location>
</feature>
<feature type="compositionally biased region" description="Polar residues" evidence="1">
    <location>
        <begin position="31"/>
        <end position="50"/>
    </location>
</feature>
<feature type="region of interest" description="Disordered" evidence="1">
    <location>
        <begin position="121"/>
        <end position="147"/>
    </location>
</feature>
<feature type="compositionally biased region" description="Low complexity" evidence="1">
    <location>
        <begin position="1"/>
        <end position="13"/>
    </location>
</feature>
<accession>A0A830HDP2</accession>
<comment type="caution">
    <text evidence="2">The sequence shown here is derived from an EMBL/GenBank/DDBJ whole genome shotgun (WGS) entry which is preliminary data.</text>
</comment>
<feature type="compositionally biased region" description="Gly residues" evidence="1">
    <location>
        <begin position="67"/>
        <end position="84"/>
    </location>
</feature>
<keyword evidence="3" id="KW-1185">Reference proteome</keyword>
<evidence type="ECO:0000256" key="1">
    <source>
        <dbReference type="SAM" id="MobiDB-lite"/>
    </source>
</evidence>
<name>A0A830HDP2_9CHLO</name>
<reference evidence="2" key="1">
    <citation type="submission" date="2020-10" db="EMBL/GenBank/DDBJ databases">
        <title>Unveiling of a novel bifunctional photoreceptor, Dualchrome1, isolated from a cosmopolitan green alga.</title>
        <authorList>
            <person name="Suzuki S."/>
            <person name="Kawachi M."/>
        </authorList>
    </citation>
    <scope>NUCLEOTIDE SEQUENCE</scope>
    <source>
        <strain evidence="2">NIES 2893</strain>
    </source>
</reference>
<feature type="compositionally biased region" description="Basic and acidic residues" evidence="1">
    <location>
        <begin position="124"/>
        <end position="143"/>
    </location>
</feature>
<feature type="region of interest" description="Disordered" evidence="1">
    <location>
        <begin position="1"/>
        <end position="84"/>
    </location>
</feature>
<organism evidence="2 3">
    <name type="scientific">Pycnococcus provasolii</name>
    <dbReference type="NCBI Taxonomy" id="41880"/>
    <lineage>
        <taxon>Eukaryota</taxon>
        <taxon>Viridiplantae</taxon>
        <taxon>Chlorophyta</taxon>
        <taxon>Pseudoscourfieldiophyceae</taxon>
        <taxon>Pseudoscourfieldiales</taxon>
        <taxon>Pycnococcaceae</taxon>
        <taxon>Pycnococcus</taxon>
    </lineage>
</organism>